<dbReference type="AlphaFoldDB" id="A0A9W6EK87"/>
<evidence type="ECO:0000313" key="2">
    <source>
        <dbReference type="EMBL" id="GLA82514.1"/>
    </source>
</evidence>
<reference evidence="2" key="1">
    <citation type="submission" date="2022-07" db="EMBL/GenBank/DDBJ databases">
        <title>Taxonomy of Aspergillus series Nigri: significant species reduction supported by multi-species coalescent approaches.</title>
        <authorList>
            <person name="Bian C."/>
            <person name="Kusuya Y."/>
            <person name="Sklenar F."/>
            <person name="D'hooge E."/>
            <person name="Yaguchi T."/>
            <person name="Takahashi H."/>
            <person name="Hubka V."/>
        </authorList>
    </citation>
    <scope>NUCLEOTIDE SEQUENCE</scope>
    <source>
        <strain evidence="2">IFM 56815</strain>
    </source>
</reference>
<proteinExistence type="predicted"/>
<gene>
    <name evidence="2" type="ORF">AtubIFM56815_006699</name>
</gene>
<evidence type="ECO:0000313" key="3">
    <source>
        <dbReference type="Proteomes" id="UP001144157"/>
    </source>
</evidence>
<dbReference type="EMBL" id="BRPE01000003">
    <property type="protein sequence ID" value="GLA82514.1"/>
    <property type="molecule type" value="Genomic_DNA"/>
</dbReference>
<sequence length="95" mass="10357">MGTYQDGSRGNHGEMLMVKSETKPQNPAHQEKRLLAKTQQQKPSLGILVGGYVVDVENHGMQMQKPASAFLVNILAAQAVGQLEDDDDDVSHNVN</sequence>
<organism evidence="2 3">
    <name type="scientific">Aspergillus tubingensis</name>
    <dbReference type="NCBI Taxonomy" id="5068"/>
    <lineage>
        <taxon>Eukaryota</taxon>
        <taxon>Fungi</taxon>
        <taxon>Dikarya</taxon>
        <taxon>Ascomycota</taxon>
        <taxon>Pezizomycotina</taxon>
        <taxon>Eurotiomycetes</taxon>
        <taxon>Eurotiomycetidae</taxon>
        <taxon>Eurotiales</taxon>
        <taxon>Aspergillaceae</taxon>
        <taxon>Aspergillus</taxon>
        <taxon>Aspergillus subgen. Circumdati</taxon>
    </lineage>
</organism>
<dbReference type="Proteomes" id="UP001144157">
    <property type="component" value="Unassembled WGS sequence"/>
</dbReference>
<name>A0A9W6EK87_ASPTU</name>
<comment type="caution">
    <text evidence="2">The sequence shown here is derived from an EMBL/GenBank/DDBJ whole genome shotgun (WGS) entry which is preliminary data.</text>
</comment>
<accession>A0A9W6EK87</accession>
<feature type="region of interest" description="Disordered" evidence="1">
    <location>
        <begin position="1"/>
        <end position="29"/>
    </location>
</feature>
<evidence type="ECO:0000256" key="1">
    <source>
        <dbReference type="SAM" id="MobiDB-lite"/>
    </source>
</evidence>
<protein>
    <submittedName>
        <fullName evidence="2">Uncharacterized protein</fullName>
    </submittedName>
</protein>